<dbReference type="NCBIfam" id="NF010693">
    <property type="entry name" value="PRK14093.1"/>
    <property type="match status" value="1"/>
</dbReference>
<dbReference type="PANTHER" id="PTHR43024:SF1">
    <property type="entry name" value="UDP-N-ACETYLMURAMOYL-TRIPEPTIDE--D-ALANYL-D-ALANINE LIGASE"/>
    <property type="match status" value="1"/>
</dbReference>
<evidence type="ECO:0000256" key="7">
    <source>
        <dbReference type="ARBA" id="ARBA00022984"/>
    </source>
</evidence>
<dbReference type="AlphaFoldDB" id="A0A7W6FSV2"/>
<feature type="domain" description="Mur ligase C-terminal" evidence="13">
    <location>
        <begin position="337"/>
        <end position="454"/>
    </location>
</feature>
<comment type="function">
    <text evidence="10 11">Involved in cell wall formation. Catalyzes the final step in the synthesis of UDP-N-acetylmuramoyl-pentapeptide, the precursor of murein.</text>
</comment>
<evidence type="ECO:0000256" key="1">
    <source>
        <dbReference type="ARBA" id="ARBA00022490"/>
    </source>
</evidence>
<reference evidence="15 16" key="1">
    <citation type="submission" date="2020-08" db="EMBL/GenBank/DDBJ databases">
        <title>Genomic Encyclopedia of Type Strains, Phase IV (KMG-IV): sequencing the most valuable type-strain genomes for metagenomic binning, comparative biology and taxonomic classification.</title>
        <authorList>
            <person name="Goeker M."/>
        </authorList>
    </citation>
    <scope>NUCLEOTIDE SEQUENCE [LARGE SCALE GENOMIC DNA]</scope>
    <source>
        <strain evidence="15 16">DSM 25024</strain>
    </source>
</reference>
<evidence type="ECO:0000259" key="13">
    <source>
        <dbReference type="Pfam" id="PF02875"/>
    </source>
</evidence>
<comment type="subcellular location">
    <subcellularLocation>
        <location evidence="10 11">Cytoplasm</location>
    </subcellularLocation>
</comment>
<organism evidence="15 16">
    <name type="scientific">Aureimonas phyllosphaerae</name>
    <dbReference type="NCBI Taxonomy" id="1166078"/>
    <lineage>
        <taxon>Bacteria</taxon>
        <taxon>Pseudomonadati</taxon>
        <taxon>Pseudomonadota</taxon>
        <taxon>Alphaproteobacteria</taxon>
        <taxon>Hyphomicrobiales</taxon>
        <taxon>Aurantimonadaceae</taxon>
        <taxon>Aureimonas</taxon>
    </lineage>
</organism>
<keyword evidence="9 10" id="KW-0961">Cell wall biogenesis/degradation</keyword>
<dbReference type="GO" id="GO:0005524">
    <property type="term" value="F:ATP binding"/>
    <property type="evidence" value="ECO:0007669"/>
    <property type="project" value="UniProtKB-UniRule"/>
</dbReference>
<dbReference type="Gene3D" id="3.40.1190.10">
    <property type="entry name" value="Mur-like, catalytic domain"/>
    <property type="match status" value="1"/>
</dbReference>
<accession>A0A7W6FSV2</accession>
<dbReference type="InterPro" id="IPR005863">
    <property type="entry name" value="UDP-N-AcMur_synth"/>
</dbReference>
<feature type="domain" description="Mur ligase N-terminal catalytic" evidence="12">
    <location>
        <begin position="27"/>
        <end position="99"/>
    </location>
</feature>
<proteinExistence type="inferred from homology"/>
<dbReference type="UniPathway" id="UPA00219"/>
<dbReference type="InterPro" id="IPR013221">
    <property type="entry name" value="Mur_ligase_cen"/>
</dbReference>
<evidence type="ECO:0000259" key="12">
    <source>
        <dbReference type="Pfam" id="PF01225"/>
    </source>
</evidence>
<evidence type="ECO:0000256" key="10">
    <source>
        <dbReference type="HAMAP-Rule" id="MF_02019"/>
    </source>
</evidence>
<dbReference type="InterPro" id="IPR004101">
    <property type="entry name" value="Mur_ligase_C"/>
</dbReference>
<feature type="domain" description="Mur ligase central" evidence="14">
    <location>
        <begin position="113"/>
        <end position="303"/>
    </location>
</feature>
<evidence type="ECO:0000256" key="11">
    <source>
        <dbReference type="RuleBase" id="RU004136"/>
    </source>
</evidence>
<evidence type="ECO:0000256" key="6">
    <source>
        <dbReference type="ARBA" id="ARBA00022960"/>
    </source>
</evidence>
<keyword evidence="6 10" id="KW-0133">Cell shape</keyword>
<evidence type="ECO:0000259" key="14">
    <source>
        <dbReference type="Pfam" id="PF08245"/>
    </source>
</evidence>
<dbReference type="InterPro" id="IPR036615">
    <property type="entry name" value="Mur_ligase_C_dom_sf"/>
</dbReference>
<dbReference type="GO" id="GO:0047480">
    <property type="term" value="F:UDP-N-acetylmuramoyl-tripeptide-D-alanyl-D-alanine ligase activity"/>
    <property type="evidence" value="ECO:0007669"/>
    <property type="project" value="UniProtKB-UniRule"/>
</dbReference>
<evidence type="ECO:0000256" key="5">
    <source>
        <dbReference type="ARBA" id="ARBA00022840"/>
    </source>
</evidence>
<dbReference type="InterPro" id="IPR000713">
    <property type="entry name" value="Mur_ligase_N"/>
</dbReference>
<dbReference type="RefSeq" id="WP_090958474.1">
    <property type="nucleotide sequence ID" value="NZ_FOOA01000001.1"/>
</dbReference>
<dbReference type="GO" id="GO:0008360">
    <property type="term" value="P:regulation of cell shape"/>
    <property type="evidence" value="ECO:0007669"/>
    <property type="project" value="UniProtKB-KW"/>
</dbReference>
<dbReference type="Pfam" id="PF02875">
    <property type="entry name" value="Mur_ligase_C"/>
    <property type="match status" value="1"/>
</dbReference>
<evidence type="ECO:0000313" key="16">
    <source>
        <dbReference type="Proteomes" id="UP000531216"/>
    </source>
</evidence>
<keyword evidence="5 10" id="KW-0067">ATP-binding</keyword>
<comment type="caution">
    <text evidence="15">The sequence shown here is derived from an EMBL/GenBank/DDBJ whole genome shotgun (WGS) entry which is preliminary data.</text>
</comment>
<dbReference type="GO" id="GO:0051301">
    <property type="term" value="P:cell division"/>
    <property type="evidence" value="ECO:0007669"/>
    <property type="project" value="UniProtKB-KW"/>
</dbReference>
<comment type="pathway">
    <text evidence="10 11">Cell wall biogenesis; peptidoglycan biosynthesis.</text>
</comment>
<dbReference type="GO" id="GO:0009252">
    <property type="term" value="P:peptidoglycan biosynthetic process"/>
    <property type="evidence" value="ECO:0007669"/>
    <property type="project" value="UniProtKB-UniRule"/>
</dbReference>
<protein>
    <recommendedName>
        <fullName evidence="10 11">UDP-N-acetylmuramoyl-tripeptide--D-alanyl-D-alanine ligase</fullName>
        <ecNumber evidence="10 11">6.3.2.10</ecNumber>
    </recommendedName>
    <alternativeName>
        <fullName evidence="10">D-alanyl-D-alanine-adding enzyme</fullName>
    </alternativeName>
</protein>
<sequence>MTAPLWTGEALAAATGGRPIGAMPAAVSGVSIDTRTLQPGEAFFAIKGDAFDGHAFLRQAAAAGASMLVVAEKKLPALGAIGLPIVVVDDVLKSLERLGSAARDRSTARIVAVTGSVGKTTTKDALRHVLGDQGTVHASAASFNNHWGVPLTLARLPADARFAVFEIGMNHPDEIRPLVKLVRPHVAVITLIAAAHLGFFKSLEHIAEAKAEIFEGVVPGGTAVLNADDPMTAYLIQAAQGAGVTRITTFGEEETADYRLAGFRPSASGSRIVARIDGTQVEVQLGSGGRHLVQNALAVLGAADLLGADVEQAAKSLSSWRAGKGRGERHVLPLLGGSGEWTLIDESYNANPASMRAALALLAQGAPGPSGRRIAVLGDMLELGEFSSDLHAELAGPILDAHPDLVLLCGPEMKGLDGALERLVRHEWFATPDELRESLVRHLRQGDVVMAKASKSIGFSKIVDDLIRIHTPPSEAASGMSAPSDLGQGA</sequence>
<keyword evidence="3 10" id="KW-0132">Cell division</keyword>
<evidence type="ECO:0000313" key="15">
    <source>
        <dbReference type="EMBL" id="MBB3934353.1"/>
    </source>
</evidence>
<evidence type="ECO:0000256" key="3">
    <source>
        <dbReference type="ARBA" id="ARBA00022618"/>
    </source>
</evidence>
<keyword evidence="7 10" id="KW-0573">Peptidoglycan synthesis</keyword>
<keyword evidence="4 10" id="KW-0547">Nucleotide-binding</keyword>
<gene>
    <name evidence="10" type="primary">murF</name>
    <name evidence="15" type="ORF">GGR05_000464</name>
</gene>
<evidence type="ECO:0000256" key="2">
    <source>
        <dbReference type="ARBA" id="ARBA00022598"/>
    </source>
</evidence>
<dbReference type="SUPFAM" id="SSF63418">
    <property type="entry name" value="MurE/MurF N-terminal domain"/>
    <property type="match status" value="1"/>
</dbReference>
<dbReference type="GO" id="GO:0005737">
    <property type="term" value="C:cytoplasm"/>
    <property type="evidence" value="ECO:0007669"/>
    <property type="project" value="UniProtKB-SubCell"/>
</dbReference>
<keyword evidence="1 10" id="KW-0963">Cytoplasm</keyword>
<keyword evidence="2 10" id="KW-0436">Ligase</keyword>
<dbReference type="EMBL" id="JACIDO010000001">
    <property type="protein sequence ID" value="MBB3934353.1"/>
    <property type="molecule type" value="Genomic_DNA"/>
</dbReference>
<dbReference type="GO" id="GO:0071555">
    <property type="term" value="P:cell wall organization"/>
    <property type="evidence" value="ECO:0007669"/>
    <property type="project" value="UniProtKB-KW"/>
</dbReference>
<dbReference type="SUPFAM" id="SSF53244">
    <property type="entry name" value="MurD-like peptide ligases, peptide-binding domain"/>
    <property type="match status" value="1"/>
</dbReference>
<dbReference type="NCBIfam" id="TIGR01143">
    <property type="entry name" value="murF"/>
    <property type="match status" value="1"/>
</dbReference>
<comment type="catalytic activity">
    <reaction evidence="10 11">
        <text>D-alanyl-D-alanine + UDP-N-acetyl-alpha-D-muramoyl-L-alanyl-gamma-D-glutamyl-meso-2,6-diaminopimelate + ATP = UDP-N-acetyl-alpha-D-muramoyl-L-alanyl-gamma-D-glutamyl-meso-2,6-diaminopimeloyl-D-alanyl-D-alanine + ADP + phosphate + H(+)</text>
        <dbReference type="Rhea" id="RHEA:28374"/>
        <dbReference type="ChEBI" id="CHEBI:15378"/>
        <dbReference type="ChEBI" id="CHEBI:30616"/>
        <dbReference type="ChEBI" id="CHEBI:43474"/>
        <dbReference type="ChEBI" id="CHEBI:57822"/>
        <dbReference type="ChEBI" id="CHEBI:61386"/>
        <dbReference type="ChEBI" id="CHEBI:83905"/>
        <dbReference type="ChEBI" id="CHEBI:456216"/>
        <dbReference type="EC" id="6.3.2.10"/>
    </reaction>
</comment>
<keyword evidence="8 10" id="KW-0131">Cell cycle</keyword>
<dbReference type="InterPro" id="IPR035911">
    <property type="entry name" value="MurE/MurF_N"/>
</dbReference>
<dbReference type="HAMAP" id="MF_02019">
    <property type="entry name" value="MurF"/>
    <property type="match status" value="1"/>
</dbReference>
<dbReference type="Gene3D" id="3.90.190.20">
    <property type="entry name" value="Mur ligase, C-terminal domain"/>
    <property type="match status" value="1"/>
</dbReference>
<dbReference type="OrthoDB" id="9801978at2"/>
<dbReference type="InterPro" id="IPR036565">
    <property type="entry name" value="Mur-like_cat_sf"/>
</dbReference>
<dbReference type="InterPro" id="IPR051046">
    <property type="entry name" value="MurCDEF_CellWall_CoF430Synth"/>
</dbReference>
<dbReference type="Gene3D" id="3.40.1390.10">
    <property type="entry name" value="MurE/MurF, N-terminal domain"/>
    <property type="match status" value="1"/>
</dbReference>
<comment type="similarity">
    <text evidence="10">Belongs to the MurCDEF family. MurF subfamily.</text>
</comment>
<evidence type="ECO:0000256" key="9">
    <source>
        <dbReference type="ARBA" id="ARBA00023316"/>
    </source>
</evidence>
<dbReference type="Pfam" id="PF01225">
    <property type="entry name" value="Mur_ligase"/>
    <property type="match status" value="1"/>
</dbReference>
<dbReference type="PANTHER" id="PTHR43024">
    <property type="entry name" value="UDP-N-ACETYLMURAMOYL-TRIPEPTIDE--D-ALANYL-D-ALANINE LIGASE"/>
    <property type="match status" value="1"/>
</dbReference>
<evidence type="ECO:0000256" key="8">
    <source>
        <dbReference type="ARBA" id="ARBA00023306"/>
    </source>
</evidence>
<dbReference type="Pfam" id="PF08245">
    <property type="entry name" value="Mur_ligase_M"/>
    <property type="match status" value="1"/>
</dbReference>
<name>A0A7W6FSV2_9HYPH</name>
<evidence type="ECO:0000256" key="4">
    <source>
        <dbReference type="ARBA" id="ARBA00022741"/>
    </source>
</evidence>
<dbReference type="SUPFAM" id="SSF53623">
    <property type="entry name" value="MurD-like peptide ligases, catalytic domain"/>
    <property type="match status" value="1"/>
</dbReference>
<dbReference type="EC" id="6.3.2.10" evidence="10 11"/>
<feature type="binding site" evidence="10">
    <location>
        <begin position="115"/>
        <end position="121"/>
    </location>
    <ligand>
        <name>ATP</name>
        <dbReference type="ChEBI" id="CHEBI:30616"/>
    </ligand>
</feature>
<dbReference type="Proteomes" id="UP000531216">
    <property type="component" value="Unassembled WGS sequence"/>
</dbReference>
<keyword evidence="16" id="KW-1185">Reference proteome</keyword>